<gene>
    <name evidence="1" type="ORF">QLQ22_13160</name>
</gene>
<keyword evidence="2" id="KW-1185">Reference proteome</keyword>
<dbReference type="EMBL" id="CP126116">
    <property type="protein sequence ID" value="WHZ60250.1"/>
    <property type="molecule type" value="Genomic_DNA"/>
</dbReference>
<organism evidence="1 2">
    <name type="scientific">Metabacillus hrfriensis</name>
    <dbReference type="NCBI Taxonomy" id="3048891"/>
    <lineage>
        <taxon>Bacteria</taxon>
        <taxon>Bacillati</taxon>
        <taxon>Bacillota</taxon>
        <taxon>Bacilli</taxon>
        <taxon>Bacillales</taxon>
        <taxon>Bacillaceae</taxon>
        <taxon>Metabacillus</taxon>
    </lineage>
</organism>
<name>A0ACD4RJ61_9BACI</name>
<accession>A0ACD4RJ61</accession>
<evidence type="ECO:0000313" key="2">
    <source>
        <dbReference type="Proteomes" id="UP001226091"/>
    </source>
</evidence>
<dbReference type="Proteomes" id="UP001226091">
    <property type="component" value="Chromosome"/>
</dbReference>
<proteinExistence type="predicted"/>
<evidence type="ECO:0000313" key="1">
    <source>
        <dbReference type="EMBL" id="WHZ60250.1"/>
    </source>
</evidence>
<sequence>MKKPNISDVYWKAITECDSEYDDKFYYGVETTGIFCRPSCKSRKPNKENVRIFKNAYMALEEKFRPCKRCKPDGLRLPAEEWIEQIVHWIDQHYFESLTLQILAEVSHGSPYHLQRLFKRVKGITPSEYVQQIRMEKAIDLLETSGLSISDIGLAVGFSSTPYFITLFKKKLGYTPSGYRIAYRQNLKKELVNRDEHGKTNH</sequence>
<reference evidence="2" key="1">
    <citation type="journal article" date="2025" name="Aquaculture">
        <title>Assessment of the bioflocculant production and safety properties of Metabacillus hrfriensis sp. nov. based on phenotypic and whole-genome sequencing analysis.</title>
        <authorList>
            <person name="Zhang R."/>
            <person name="Zhao Z."/>
            <person name="Luo L."/>
            <person name="Wang S."/>
            <person name="Guo K."/>
            <person name="Xu W."/>
        </authorList>
    </citation>
    <scope>NUCLEOTIDE SEQUENCE [LARGE SCALE GENOMIC DNA]</scope>
    <source>
        <strain evidence="2">CT-WN-B3</strain>
    </source>
</reference>
<protein>
    <submittedName>
        <fullName evidence="1">Bifunctional transcriptional activator/DNA repair enzyme AdaA</fullName>
    </submittedName>
</protein>